<accession>A0A372LQ32</accession>
<dbReference type="Proteomes" id="UP000264541">
    <property type="component" value="Unassembled WGS sequence"/>
</dbReference>
<reference evidence="1 2" key="1">
    <citation type="submission" date="2018-08" db="EMBL/GenBank/DDBJ databases">
        <title>Bacillus chawlae sp. nov., Bacillus glennii sp. nov., and Bacillus saganii sp. nov. Isolated from the Vehicle Assembly Building at Kennedy Space Center where the Viking Spacecraft were Assembled.</title>
        <authorList>
            <person name="Seuylemezian A."/>
            <person name="Vaishampayan P."/>
        </authorList>
    </citation>
    <scope>NUCLEOTIDE SEQUENCE [LARGE SCALE GENOMIC DNA]</scope>
    <source>
        <strain evidence="1 2">V47-23a</strain>
    </source>
</reference>
<name>A0A372LQ32_9BACI</name>
<dbReference type="AlphaFoldDB" id="A0A372LQ32"/>
<proteinExistence type="predicted"/>
<protein>
    <submittedName>
        <fullName evidence="1">Uncharacterized protein</fullName>
    </submittedName>
</protein>
<keyword evidence="2" id="KW-1185">Reference proteome</keyword>
<sequence length="62" mass="7437">MDSTLTRNQFFYCYNKHVSDFLTSQGVNYIHIAMEPKSQKLYSLYHITDQLQESLKLYKLNK</sequence>
<dbReference type="EMBL" id="QVTE01000016">
    <property type="protein sequence ID" value="RFU70323.1"/>
    <property type="molecule type" value="Genomic_DNA"/>
</dbReference>
<comment type="caution">
    <text evidence="1">The sequence shown here is derived from an EMBL/GenBank/DDBJ whole genome shotgun (WGS) entry which is preliminary data.</text>
</comment>
<gene>
    <name evidence="1" type="ORF">D0469_06910</name>
</gene>
<organism evidence="1 2">
    <name type="scientific">Peribacillus saganii</name>
    <dbReference type="NCBI Taxonomy" id="2303992"/>
    <lineage>
        <taxon>Bacteria</taxon>
        <taxon>Bacillati</taxon>
        <taxon>Bacillota</taxon>
        <taxon>Bacilli</taxon>
        <taxon>Bacillales</taxon>
        <taxon>Bacillaceae</taxon>
        <taxon>Peribacillus</taxon>
    </lineage>
</organism>
<evidence type="ECO:0000313" key="1">
    <source>
        <dbReference type="EMBL" id="RFU70323.1"/>
    </source>
</evidence>
<evidence type="ECO:0000313" key="2">
    <source>
        <dbReference type="Proteomes" id="UP000264541"/>
    </source>
</evidence>